<organism evidence="3 4">
    <name type="scientific">Maledivibacter halophilus</name>
    <dbReference type="NCBI Taxonomy" id="36842"/>
    <lineage>
        <taxon>Bacteria</taxon>
        <taxon>Bacillati</taxon>
        <taxon>Bacillota</taxon>
        <taxon>Clostridia</taxon>
        <taxon>Peptostreptococcales</taxon>
        <taxon>Caminicellaceae</taxon>
        <taxon>Maledivibacter</taxon>
    </lineage>
</organism>
<protein>
    <submittedName>
        <fullName evidence="3">Protein-glutamine gamma-glutamyltransferase</fullName>
    </submittedName>
</protein>
<dbReference type="GO" id="GO:0003810">
    <property type="term" value="F:protein-glutamine gamma-glutamyltransferase activity"/>
    <property type="evidence" value="ECO:0007669"/>
    <property type="project" value="InterPro"/>
</dbReference>
<dbReference type="RefSeq" id="WP_079495336.1">
    <property type="nucleotide sequence ID" value="NZ_FUZT01000016.1"/>
</dbReference>
<dbReference type="OrthoDB" id="1845399at2"/>
<dbReference type="HAMAP" id="MF_00727">
    <property type="entry name" value="Tgl"/>
    <property type="match status" value="1"/>
</dbReference>
<name>A0A1T5MJD0_9FIRM</name>
<dbReference type="STRING" id="36842.SAMN02194393_04807"/>
<evidence type="ECO:0000313" key="3">
    <source>
        <dbReference type="EMBL" id="SKC88028.1"/>
    </source>
</evidence>
<reference evidence="3 4" key="1">
    <citation type="submission" date="2017-02" db="EMBL/GenBank/DDBJ databases">
        <authorList>
            <person name="Peterson S.W."/>
        </authorList>
    </citation>
    <scope>NUCLEOTIDE SEQUENCE [LARGE SCALE GENOMIC DNA]</scope>
    <source>
        <strain evidence="3 4">M1</strain>
    </source>
</reference>
<sequence length="278" mass="32170">MIKIRNSRIDTKDIINQYPPNSIERKILEILSSSEIVHVYSSVDQLKFELDMRQKIINASRKLNDSRFSFRTFRHSICNPKYWTRTSEGGFLIKDNVKPSDGIKDIFTNSQKYGTECATAIVILYYGALVNIYPEKLFNELFAGIHLMNWHYLDRDLDIGYYDGEIDFLPGDCRYFKNPDVDPLTPQWQGENVIDLGNGTYYGHGIGINTAHGIIEALNDNRKKGSSESAYLMDSATRPNFKYLANKYIDFTSANEDENYRLAINYYRKYPLLTTDLI</sequence>
<proteinExistence type="inferred from homology"/>
<keyword evidence="1 3" id="KW-0808">Transferase</keyword>
<dbReference type="EMBL" id="FUZT01000016">
    <property type="protein sequence ID" value="SKC88028.1"/>
    <property type="molecule type" value="Genomic_DNA"/>
</dbReference>
<evidence type="ECO:0000256" key="2">
    <source>
        <dbReference type="ARBA" id="ARBA00022969"/>
    </source>
</evidence>
<dbReference type="InterPro" id="IPR020916">
    <property type="entry name" value="Gln_gamma-glutamylTfrase_bac"/>
</dbReference>
<evidence type="ECO:0000256" key="1">
    <source>
        <dbReference type="ARBA" id="ARBA00022679"/>
    </source>
</evidence>
<dbReference type="Proteomes" id="UP000190285">
    <property type="component" value="Unassembled WGS sequence"/>
</dbReference>
<dbReference type="GO" id="GO:0030435">
    <property type="term" value="P:sporulation resulting in formation of a cellular spore"/>
    <property type="evidence" value="ECO:0007669"/>
    <property type="project" value="UniProtKB-KW"/>
</dbReference>
<dbReference type="Pfam" id="PF20085">
    <property type="entry name" value="TGL"/>
    <property type="match status" value="1"/>
</dbReference>
<gene>
    <name evidence="3" type="ORF">SAMN02194393_04807</name>
</gene>
<evidence type="ECO:0000313" key="4">
    <source>
        <dbReference type="Proteomes" id="UP000190285"/>
    </source>
</evidence>
<dbReference type="NCBIfam" id="NF002869">
    <property type="entry name" value="PRK03187.1"/>
    <property type="match status" value="1"/>
</dbReference>
<accession>A0A1T5MJD0</accession>
<keyword evidence="2" id="KW-0749">Sporulation</keyword>
<keyword evidence="4" id="KW-1185">Reference proteome</keyword>
<dbReference type="AlphaFoldDB" id="A0A1T5MJD0"/>